<dbReference type="AlphaFoldDB" id="A0A0R1MM58"/>
<comment type="subcellular location">
    <subcellularLocation>
        <location evidence="1">Cell membrane</location>
        <topology evidence="1">Multi-pass membrane protein</topology>
    </subcellularLocation>
</comment>
<name>A0A0R1MM58_9LACO</name>
<dbReference type="InterPro" id="IPR013525">
    <property type="entry name" value="ABC2_TM"/>
</dbReference>
<gene>
    <name evidence="8" type="ORF">FC92_GL000307</name>
</gene>
<evidence type="ECO:0000256" key="5">
    <source>
        <dbReference type="ARBA" id="ARBA00023136"/>
    </source>
</evidence>
<keyword evidence="9" id="KW-1185">Reference proteome</keyword>
<feature type="transmembrane region" description="Helical" evidence="6">
    <location>
        <begin position="276"/>
        <end position="298"/>
    </location>
</feature>
<evidence type="ECO:0000256" key="6">
    <source>
        <dbReference type="SAM" id="Phobius"/>
    </source>
</evidence>
<feature type="transmembrane region" description="Helical" evidence="6">
    <location>
        <begin position="172"/>
        <end position="197"/>
    </location>
</feature>
<dbReference type="GeneID" id="98310222"/>
<evidence type="ECO:0000259" key="7">
    <source>
        <dbReference type="Pfam" id="PF12698"/>
    </source>
</evidence>
<sequence length="406" mass="45003">MKQILLVLMETYRRQVKSWSFILLVISPFIFIFISFGFGYLSSTLGGDSSDQIAIVSTNKGLAKQLRYDKDEMTLKYHSQKSAQQALKKEKIKGYLVAEQKNSQLVAKYVGKTRLSTTQKTQFQQVLQANQQSLNVQKAQLTQAQLKALAVQPVLEQQVSKKGASDETIKTISFMITIFLMYFILITYTTTVAQDIASEKGTKIMEMIFSSMPAKKYFYGKILGTFGVIATHLLIYLIGGGAVYLILPKLELSKEIFAEYNTTIGKVAGNLLSINLIYILLGVVIFTILAALCGALVVRPEDTSKAVQPVIYIVLVGFIGSLVFGENANNLIVKIASYVPFISSFFMPMRLIYSEVSPVQVGLSLLLLIGATFGLAMYVGRMYAGLILQTDDLGIINSFKRASKIR</sequence>
<reference evidence="8 9" key="1">
    <citation type="journal article" date="2015" name="Genome Announc.">
        <title>Expanding the biotechnology potential of lactobacilli through comparative genomics of 213 strains and associated genera.</title>
        <authorList>
            <person name="Sun Z."/>
            <person name="Harris H.M."/>
            <person name="McCann A."/>
            <person name="Guo C."/>
            <person name="Argimon S."/>
            <person name="Zhang W."/>
            <person name="Yang X."/>
            <person name="Jeffery I.B."/>
            <person name="Cooney J.C."/>
            <person name="Kagawa T.F."/>
            <person name="Liu W."/>
            <person name="Song Y."/>
            <person name="Salvetti E."/>
            <person name="Wrobel A."/>
            <person name="Rasinkangas P."/>
            <person name="Parkhill J."/>
            <person name="Rea M.C."/>
            <person name="O'Sullivan O."/>
            <person name="Ritari J."/>
            <person name="Douillard F.P."/>
            <person name="Paul Ross R."/>
            <person name="Yang R."/>
            <person name="Briner A.E."/>
            <person name="Felis G.E."/>
            <person name="de Vos W.M."/>
            <person name="Barrangou R."/>
            <person name="Klaenhammer T.R."/>
            <person name="Caufield P.W."/>
            <person name="Cui Y."/>
            <person name="Zhang H."/>
            <person name="O'Toole P.W."/>
        </authorList>
    </citation>
    <scope>NUCLEOTIDE SEQUENCE [LARGE SCALE GENOMIC DNA]</scope>
    <source>
        <strain evidence="8 9">DSM 19519</strain>
    </source>
</reference>
<feature type="domain" description="ABC-2 type transporter transmembrane" evidence="7">
    <location>
        <begin position="19"/>
        <end position="373"/>
    </location>
</feature>
<evidence type="ECO:0000256" key="1">
    <source>
        <dbReference type="ARBA" id="ARBA00004651"/>
    </source>
</evidence>
<comment type="caution">
    <text evidence="8">The sequence shown here is derived from an EMBL/GenBank/DDBJ whole genome shotgun (WGS) entry which is preliminary data.</text>
</comment>
<evidence type="ECO:0000256" key="3">
    <source>
        <dbReference type="ARBA" id="ARBA00022692"/>
    </source>
</evidence>
<organism evidence="8 9">
    <name type="scientific">Liquorilactobacillus hordei DSM 19519</name>
    <dbReference type="NCBI Taxonomy" id="1423759"/>
    <lineage>
        <taxon>Bacteria</taxon>
        <taxon>Bacillati</taxon>
        <taxon>Bacillota</taxon>
        <taxon>Bacilli</taxon>
        <taxon>Lactobacillales</taxon>
        <taxon>Lactobacillaceae</taxon>
        <taxon>Liquorilactobacillus</taxon>
    </lineage>
</organism>
<dbReference type="RefSeq" id="WP_057869440.1">
    <property type="nucleotide sequence ID" value="NZ_AZDX01000012.1"/>
</dbReference>
<keyword evidence="3 6" id="KW-0812">Transmembrane</keyword>
<keyword evidence="5 6" id="KW-0472">Membrane</keyword>
<dbReference type="Proteomes" id="UP000051448">
    <property type="component" value="Unassembled WGS sequence"/>
</dbReference>
<feature type="transmembrane region" description="Helical" evidence="6">
    <location>
        <begin position="310"/>
        <end position="325"/>
    </location>
</feature>
<keyword evidence="4 6" id="KW-1133">Transmembrane helix</keyword>
<dbReference type="PATRIC" id="fig|1423759.3.peg.325"/>
<dbReference type="EMBL" id="AZDX01000012">
    <property type="protein sequence ID" value="KRL06964.1"/>
    <property type="molecule type" value="Genomic_DNA"/>
</dbReference>
<dbReference type="GO" id="GO:0005886">
    <property type="term" value="C:plasma membrane"/>
    <property type="evidence" value="ECO:0007669"/>
    <property type="project" value="UniProtKB-SubCell"/>
</dbReference>
<dbReference type="Pfam" id="PF12698">
    <property type="entry name" value="ABC2_membrane_3"/>
    <property type="match status" value="1"/>
</dbReference>
<dbReference type="STRING" id="1423759.FC92_GL000307"/>
<dbReference type="OrthoDB" id="9768837at2"/>
<accession>A0A0R1MM58</accession>
<keyword evidence="2" id="KW-1003">Cell membrane</keyword>
<dbReference type="InterPro" id="IPR051449">
    <property type="entry name" value="ABC-2_transporter_component"/>
</dbReference>
<evidence type="ECO:0000256" key="4">
    <source>
        <dbReference type="ARBA" id="ARBA00022989"/>
    </source>
</evidence>
<dbReference type="GO" id="GO:0140359">
    <property type="term" value="F:ABC-type transporter activity"/>
    <property type="evidence" value="ECO:0007669"/>
    <property type="project" value="InterPro"/>
</dbReference>
<protein>
    <submittedName>
        <fullName evidence="8">ABC transporter, permease</fullName>
    </submittedName>
</protein>
<feature type="transmembrane region" description="Helical" evidence="6">
    <location>
        <begin position="365"/>
        <end position="384"/>
    </location>
</feature>
<evidence type="ECO:0000313" key="9">
    <source>
        <dbReference type="Proteomes" id="UP000051448"/>
    </source>
</evidence>
<feature type="transmembrane region" description="Helical" evidence="6">
    <location>
        <begin position="218"/>
        <end position="247"/>
    </location>
</feature>
<feature type="transmembrane region" description="Helical" evidence="6">
    <location>
        <begin position="331"/>
        <end position="353"/>
    </location>
</feature>
<feature type="transmembrane region" description="Helical" evidence="6">
    <location>
        <begin position="21"/>
        <end position="41"/>
    </location>
</feature>
<dbReference type="PANTHER" id="PTHR30294:SF29">
    <property type="entry name" value="MULTIDRUG ABC TRANSPORTER PERMEASE YBHS-RELATED"/>
    <property type="match status" value="1"/>
</dbReference>
<proteinExistence type="predicted"/>
<dbReference type="PANTHER" id="PTHR30294">
    <property type="entry name" value="MEMBRANE COMPONENT OF ABC TRANSPORTER YHHJ-RELATED"/>
    <property type="match status" value="1"/>
</dbReference>
<evidence type="ECO:0000313" key="8">
    <source>
        <dbReference type="EMBL" id="KRL06964.1"/>
    </source>
</evidence>
<evidence type="ECO:0000256" key="2">
    <source>
        <dbReference type="ARBA" id="ARBA00022475"/>
    </source>
</evidence>